<keyword evidence="1" id="KW-0472">Membrane</keyword>
<keyword evidence="1" id="KW-1133">Transmembrane helix</keyword>
<evidence type="ECO:0000313" key="3">
    <source>
        <dbReference type="Proteomes" id="UP000051790"/>
    </source>
</evidence>
<dbReference type="Proteomes" id="UP000051790">
    <property type="component" value="Unassembled WGS sequence"/>
</dbReference>
<sequence>MKSALTILAGATLAYVWRYVWTGPNGFLRRVLAMLVVVVGLGCFALAGVMVWSLMRSAALNGAMIAFVVLFVVVGVSLFVTARRAFKKESL</sequence>
<gene>
    <name evidence="2" type="ORF">FD01_GL000358</name>
</gene>
<evidence type="ECO:0000256" key="1">
    <source>
        <dbReference type="SAM" id="Phobius"/>
    </source>
</evidence>
<dbReference type="AlphaFoldDB" id="A0A0R1QYF3"/>
<keyword evidence="1" id="KW-0812">Transmembrane</keyword>
<reference evidence="2 3" key="1">
    <citation type="journal article" date="2015" name="Genome Announc.">
        <title>Expanding the biotechnology potential of lactobacilli through comparative genomics of 213 strains and associated genera.</title>
        <authorList>
            <person name="Sun Z."/>
            <person name="Harris H.M."/>
            <person name="McCann A."/>
            <person name="Guo C."/>
            <person name="Argimon S."/>
            <person name="Zhang W."/>
            <person name="Yang X."/>
            <person name="Jeffery I.B."/>
            <person name="Cooney J.C."/>
            <person name="Kagawa T.F."/>
            <person name="Liu W."/>
            <person name="Song Y."/>
            <person name="Salvetti E."/>
            <person name="Wrobel A."/>
            <person name="Rasinkangas P."/>
            <person name="Parkhill J."/>
            <person name="Rea M.C."/>
            <person name="O'Sullivan O."/>
            <person name="Ritari J."/>
            <person name="Douillard F.P."/>
            <person name="Paul Ross R."/>
            <person name="Yang R."/>
            <person name="Briner A.E."/>
            <person name="Felis G.E."/>
            <person name="de Vos W.M."/>
            <person name="Barrangou R."/>
            <person name="Klaenhammer T.R."/>
            <person name="Caufield P.W."/>
            <person name="Cui Y."/>
            <person name="Zhang H."/>
            <person name="O'Toole P.W."/>
        </authorList>
    </citation>
    <scope>NUCLEOTIDE SEQUENCE [LARGE SCALE GENOMIC DNA]</scope>
    <source>
        <strain evidence="2 3">DSM 13343</strain>
    </source>
</reference>
<organism evidence="2 3">
    <name type="scientific">Lacticaseibacillus manihotivorans DSM 13343 = JCM 12514</name>
    <dbReference type="NCBI Taxonomy" id="1423769"/>
    <lineage>
        <taxon>Bacteria</taxon>
        <taxon>Bacillati</taxon>
        <taxon>Bacillota</taxon>
        <taxon>Bacilli</taxon>
        <taxon>Lactobacillales</taxon>
        <taxon>Lactobacillaceae</taxon>
        <taxon>Lacticaseibacillus</taxon>
    </lineage>
</organism>
<accession>A0A0R1QYF3</accession>
<feature type="transmembrane region" description="Helical" evidence="1">
    <location>
        <begin position="32"/>
        <end position="52"/>
    </location>
</feature>
<dbReference type="PATRIC" id="fig|1423769.4.peg.386"/>
<keyword evidence="3" id="KW-1185">Reference proteome</keyword>
<protein>
    <submittedName>
        <fullName evidence="2">Uncharacterized protein</fullName>
    </submittedName>
</protein>
<feature type="transmembrane region" description="Helical" evidence="1">
    <location>
        <begin position="59"/>
        <end position="82"/>
    </location>
</feature>
<name>A0A0R1QYF3_9LACO</name>
<dbReference type="RefSeq" id="WP_054714277.1">
    <property type="nucleotide sequence ID" value="NZ_AZEU01000102.1"/>
</dbReference>
<dbReference type="EMBL" id="AZEU01000102">
    <property type="protein sequence ID" value="KRL47189.1"/>
    <property type="molecule type" value="Genomic_DNA"/>
</dbReference>
<comment type="caution">
    <text evidence="2">The sequence shown here is derived from an EMBL/GenBank/DDBJ whole genome shotgun (WGS) entry which is preliminary data.</text>
</comment>
<evidence type="ECO:0000313" key="2">
    <source>
        <dbReference type="EMBL" id="KRL47189.1"/>
    </source>
</evidence>
<proteinExistence type="predicted"/>